<protein>
    <recommendedName>
        <fullName evidence="3">Sel1 repeat family protein</fullName>
    </recommendedName>
</protein>
<dbReference type="RefSeq" id="WP_189611110.1">
    <property type="nucleotide sequence ID" value="NZ_BMXR01000009.1"/>
</dbReference>
<dbReference type="Gene3D" id="1.25.40.10">
    <property type="entry name" value="Tetratricopeptide repeat domain"/>
    <property type="match status" value="1"/>
</dbReference>
<gene>
    <name evidence="1" type="ORF">GCM10007392_35150</name>
</gene>
<comment type="caution">
    <text evidence="1">The sequence shown here is derived from an EMBL/GenBank/DDBJ whole genome shotgun (WGS) entry which is preliminary data.</text>
</comment>
<proteinExistence type="predicted"/>
<accession>A0A918KKD0</accession>
<dbReference type="Proteomes" id="UP000626148">
    <property type="component" value="Unassembled WGS sequence"/>
</dbReference>
<name>A0A918KKD0_9GAMM</name>
<dbReference type="InterPro" id="IPR011990">
    <property type="entry name" value="TPR-like_helical_dom_sf"/>
</dbReference>
<keyword evidence="2" id="KW-1185">Reference proteome</keyword>
<evidence type="ECO:0000313" key="2">
    <source>
        <dbReference type="Proteomes" id="UP000626148"/>
    </source>
</evidence>
<evidence type="ECO:0000313" key="1">
    <source>
        <dbReference type="EMBL" id="GGX64367.1"/>
    </source>
</evidence>
<reference evidence="1" key="1">
    <citation type="journal article" date="2014" name="Int. J. Syst. Evol. Microbiol.">
        <title>Complete genome sequence of Corynebacterium casei LMG S-19264T (=DSM 44701T), isolated from a smear-ripened cheese.</title>
        <authorList>
            <consortium name="US DOE Joint Genome Institute (JGI-PGF)"/>
            <person name="Walter F."/>
            <person name="Albersmeier A."/>
            <person name="Kalinowski J."/>
            <person name="Ruckert C."/>
        </authorList>
    </citation>
    <scope>NUCLEOTIDE SEQUENCE</scope>
    <source>
        <strain evidence="1">KCTC 22169</strain>
    </source>
</reference>
<evidence type="ECO:0008006" key="3">
    <source>
        <dbReference type="Google" id="ProtNLM"/>
    </source>
</evidence>
<organism evidence="1 2">
    <name type="scientific">Saccharospirillum salsuginis</name>
    <dbReference type="NCBI Taxonomy" id="418750"/>
    <lineage>
        <taxon>Bacteria</taxon>
        <taxon>Pseudomonadati</taxon>
        <taxon>Pseudomonadota</taxon>
        <taxon>Gammaproteobacteria</taxon>
        <taxon>Oceanospirillales</taxon>
        <taxon>Saccharospirillaceae</taxon>
        <taxon>Saccharospirillum</taxon>
    </lineage>
</organism>
<dbReference type="AlphaFoldDB" id="A0A918KKD0"/>
<dbReference type="SUPFAM" id="SSF81901">
    <property type="entry name" value="HCP-like"/>
    <property type="match status" value="1"/>
</dbReference>
<sequence>MTGYPLLKWVFHQAWLTRHRWVHDRLMRGFRRYADRGEADAQELYGFLLLHKGVDEASRSSGARYLLSCAEPGRPRVAWQLYQCYRDGGVAGIAKNPERAHHFLAMAAEGGHPLAEEQLASGQ</sequence>
<dbReference type="EMBL" id="BMXR01000009">
    <property type="protein sequence ID" value="GGX64367.1"/>
    <property type="molecule type" value="Genomic_DNA"/>
</dbReference>
<reference evidence="1" key="2">
    <citation type="submission" date="2020-09" db="EMBL/GenBank/DDBJ databases">
        <authorList>
            <person name="Sun Q."/>
            <person name="Kim S."/>
        </authorList>
    </citation>
    <scope>NUCLEOTIDE SEQUENCE</scope>
    <source>
        <strain evidence="1">KCTC 22169</strain>
    </source>
</reference>